<dbReference type="InterPro" id="IPR036942">
    <property type="entry name" value="Beta-barrel_TonB_sf"/>
</dbReference>
<dbReference type="Pfam" id="PF07715">
    <property type="entry name" value="Plug"/>
    <property type="match status" value="1"/>
</dbReference>
<proteinExistence type="predicted"/>
<keyword evidence="3" id="KW-0998">Cell outer membrane</keyword>
<dbReference type="InterPro" id="IPR012910">
    <property type="entry name" value="Plug_dom"/>
</dbReference>
<keyword evidence="6" id="KW-0675">Receptor</keyword>
<sequence length="695" mass="76388">MTLRSLTLAASTLALAAAASAPALAQDTGEAAPAVPAATAGAQVFEPPFFAQFAPRNALDMVDRIPGFSISGGNNQGQRGLGQATQNVIVNGERFSSKSESVRDQLRRIPASDVVRIEILDGNATNIPGLTGQVANVVYETSGASGQFRWVTGFRPHNTEAQLYGGEISVTGSSGKLDYTVSLSNDNDRFGADGPVVITDGDGTLIEEQYSKFSGKFDNPKLSTTFAYDFGGNVLANLNLSYGEDFFWRNEPEIATPAAGPVRTRDLRTHEDGPEYEIGGDLQFPLGPGTMKLIGLERYERDNFSAMLVDSFSDGSTSTGYRFEQTNGAGERIGRFEYGWKLWNADWQLSGEAAFNRLDRRSKLFELAPNGEFQQLAFPQGNGGVTEDRYETSLSFSRALSKTLSIQVIGAIEFSKIEQTGSAANSRSFKRPKGSFAATWKPSDDFDISLTLAKRVSQLSFGDFLASVSLNDDNENGGNNELVPYQSWNVELEANKKLGPWGSIKLQARQAWFQDFIDWFPLANGGEARGNIGDAKRLHLQANATINLDPIGFKGARIDAEVVKRFMSVNDPFTGLDRPFSYDQEGSFDIDFRHDIPSSDWAWGASLSHFDQAPYSRRYEEGREWEGPVFGSLFIEHKDVLGLTVQARAGNLLGARNYWRRTVYDGSRPDGDILFHEYQDRRIGPIFRLTVSGDF</sequence>
<feature type="chain" id="PRO_5045206931" evidence="4">
    <location>
        <begin position="26"/>
        <end position="695"/>
    </location>
</feature>
<feature type="domain" description="TonB-dependent receptor plug" evidence="5">
    <location>
        <begin position="45"/>
        <end position="129"/>
    </location>
</feature>
<comment type="caution">
    <text evidence="6">The sequence shown here is derived from an EMBL/GenBank/DDBJ whole genome shotgun (WGS) entry which is preliminary data.</text>
</comment>
<organism evidence="6 7">
    <name type="scientific">Qipengyuania mesophila</name>
    <dbReference type="NCBI Taxonomy" id="2867246"/>
    <lineage>
        <taxon>Bacteria</taxon>
        <taxon>Pseudomonadati</taxon>
        <taxon>Pseudomonadota</taxon>
        <taxon>Alphaproteobacteria</taxon>
        <taxon>Sphingomonadales</taxon>
        <taxon>Erythrobacteraceae</taxon>
        <taxon>Qipengyuania</taxon>
    </lineage>
</organism>
<dbReference type="Proteomes" id="UP000782554">
    <property type="component" value="Unassembled WGS sequence"/>
</dbReference>
<accession>A0ABS7JWT9</accession>
<keyword evidence="2" id="KW-0472">Membrane</keyword>
<evidence type="ECO:0000256" key="1">
    <source>
        <dbReference type="ARBA" id="ARBA00004442"/>
    </source>
</evidence>
<protein>
    <submittedName>
        <fullName evidence="6">TonB-dependent receptor plug domain-containing protein</fullName>
    </submittedName>
</protein>
<evidence type="ECO:0000256" key="3">
    <source>
        <dbReference type="ARBA" id="ARBA00023237"/>
    </source>
</evidence>
<keyword evidence="7" id="KW-1185">Reference proteome</keyword>
<reference evidence="6 7" key="1">
    <citation type="submission" date="2021-08" db="EMBL/GenBank/DDBJ databases">
        <title>Comparative Genomics Analysis of the Genus Qipengyuania Reveals Extensive Genetic Diversity and Metabolic Versatility, Including the Description of Fifteen Novel Species.</title>
        <authorList>
            <person name="Liu Y."/>
        </authorList>
    </citation>
    <scope>NUCLEOTIDE SEQUENCE [LARGE SCALE GENOMIC DNA]</scope>
    <source>
        <strain evidence="6 7">YG27</strain>
    </source>
</reference>
<evidence type="ECO:0000256" key="2">
    <source>
        <dbReference type="ARBA" id="ARBA00023136"/>
    </source>
</evidence>
<evidence type="ECO:0000313" key="7">
    <source>
        <dbReference type="Proteomes" id="UP000782554"/>
    </source>
</evidence>
<dbReference type="Gene3D" id="2.170.130.10">
    <property type="entry name" value="TonB-dependent receptor, plug domain"/>
    <property type="match status" value="1"/>
</dbReference>
<keyword evidence="4" id="KW-0732">Signal</keyword>
<dbReference type="RefSeq" id="WP_221603298.1">
    <property type="nucleotide sequence ID" value="NZ_JAIGNU010000002.1"/>
</dbReference>
<dbReference type="Gene3D" id="2.40.170.20">
    <property type="entry name" value="TonB-dependent receptor, beta-barrel domain"/>
    <property type="match status" value="1"/>
</dbReference>
<evidence type="ECO:0000313" key="6">
    <source>
        <dbReference type="EMBL" id="MBX7502126.1"/>
    </source>
</evidence>
<evidence type="ECO:0000259" key="5">
    <source>
        <dbReference type="Pfam" id="PF07715"/>
    </source>
</evidence>
<name>A0ABS7JWT9_9SPHN</name>
<gene>
    <name evidence="6" type="ORF">K3181_11795</name>
</gene>
<dbReference type="EMBL" id="JAIGNU010000002">
    <property type="protein sequence ID" value="MBX7502126.1"/>
    <property type="molecule type" value="Genomic_DNA"/>
</dbReference>
<dbReference type="SUPFAM" id="SSF56935">
    <property type="entry name" value="Porins"/>
    <property type="match status" value="1"/>
</dbReference>
<dbReference type="InterPro" id="IPR037066">
    <property type="entry name" value="Plug_dom_sf"/>
</dbReference>
<comment type="subcellular location">
    <subcellularLocation>
        <location evidence="1">Cell outer membrane</location>
    </subcellularLocation>
</comment>
<evidence type="ECO:0000256" key="4">
    <source>
        <dbReference type="SAM" id="SignalP"/>
    </source>
</evidence>
<feature type="signal peptide" evidence="4">
    <location>
        <begin position="1"/>
        <end position="25"/>
    </location>
</feature>